<name>A0ABN8LQC6_9CNID</name>
<evidence type="ECO:0000313" key="3">
    <source>
        <dbReference type="EMBL" id="CAH3019405.1"/>
    </source>
</evidence>
<evidence type="ECO:0000313" key="4">
    <source>
        <dbReference type="Proteomes" id="UP001159427"/>
    </source>
</evidence>
<keyword evidence="4" id="KW-1185">Reference proteome</keyword>
<proteinExistence type="predicted"/>
<evidence type="ECO:0000256" key="1">
    <source>
        <dbReference type="SAM" id="MobiDB-lite"/>
    </source>
</evidence>
<protein>
    <recommendedName>
        <fullName evidence="2">Mutator-like transposase domain-containing protein</fullName>
    </recommendedName>
</protein>
<evidence type="ECO:0000259" key="2">
    <source>
        <dbReference type="Pfam" id="PF20700"/>
    </source>
</evidence>
<feature type="compositionally biased region" description="Basic residues" evidence="1">
    <location>
        <begin position="166"/>
        <end position="175"/>
    </location>
</feature>
<organism evidence="3 4">
    <name type="scientific">Porites evermanni</name>
    <dbReference type="NCBI Taxonomy" id="104178"/>
    <lineage>
        <taxon>Eukaryota</taxon>
        <taxon>Metazoa</taxon>
        <taxon>Cnidaria</taxon>
        <taxon>Anthozoa</taxon>
        <taxon>Hexacorallia</taxon>
        <taxon>Scleractinia</taxon>
        <taxon>Fungiina</taxon>
        <taxon>Poritidae</taxon>
        <taxon>Porites</taxon>
    </lineage>
</organism>
<dbReference type="Proteomes" id="UP001159427">
    <property type="component" value="Unassembled WGS sequence"/>
</dbReference>
<feature type="domain" description="Mutator-like transposase" evidence="2">
    <location>
        <begin position="2"/>
        <end position="94"/>
    </location>
</feature>
<gene>
    <name evidence="3" type="ORF">PEVE_00002540</name>
</gene>
<accession>A0ABN8LQC6</accession>
<dbReference type="InterPro" id="IPR049012">
    <property type="entry name" value="Mutator_transp_dom"/>
</dbReference>
<comment type="caution">
    <text evidence="3">The sequence shown here is derived from an EMBL/GenBank/DDBJ whole genome shotgun (WGS) entry which is preliminary data.</text>
</comment>
<reference evidence="3 4" key="1">
    <citation type="submission" date="2022-05" db="EMBL/GenBank/DDBJ databases">
        <authorList>
            <consortium name="Genoscope - CEA"/>
            <person name="William W."/>
        </authorList>
    </citation>
    <scope>NUCLEOTIDE SEQUENCE [LARGE SCALE GENOMIC DNA]</scope>
</reference>
<sequence length="183" mass="21065">MGIRREDISKFCEILNIPFSMSKDTWHSHEDALLQAHTEVVQVGLEKNRKEARKLAMADEEISEEDEDTLVDIPISFDGTWSKRGYTGISVNSLVKIRCPKHKWHGRKRIELATASATLHFSAGATAKYEVMVRAGLVVGAGTRKKSRRDSGRMKKAEKRIQDQRKKYRVARRQAKQRDEEQW</sequence>
<dbReference type="Pfam" id="PF20700">
    <property type="entry name" value="Mutator"/>
    <property type="match status" value="1"/>
</dbReference>
<feature type="region of interest" description="Disordered" evidence="1">
    <location>
        <begin position="142"/>
        <end position="183"/>
    </location>
</feature>
<dbReference type="EMBL" id="CALNXI010000115">
    <property type="protein sequence ID" value="CAH3019405.1"/>
    <property type="molecule type" value="Genomic_DNA"/>
</dbReference>
<feature type="compositionally biased region" description="Basic and acidic residues" evidence="1">
    <location>
        <begin position="149"/>
        <end position="165"/>
    </location>
</feature>